<sequence length="964" mass="102911">MMTTDADDCSCCAGIGVETPQTVGNAPGLRHVAYRIGTQPDFKSSLLARLSSSDYPALGALTARTDDDWTLALCDAFACAADVLTFYQERLVNEAFLRTANEHRSLIELARLIGYRPAPGVAASTRVAFTLETSPGQPALAARPVVIPAGTRMQSVPDPGQTAQTFETVEDIRGRVEWNALPAQTGMLPALSQGVTDVYVAGTHLQIQPGDTIALIASDRYASSTDSGLYTVLRLNDVEEDTARGITRLAWTNALDAKWSSPPAAIARVCVFRQRASLFGAAAPNANLVFKPGTGLFNRDEPPPYEWRDFQLGEHGPIDLDGLYPKIVDQSWIVLRHDVGLTIYSDLVTKGQLLAEITQIQDKVAAAVLKDDLKPVSSSRFVAAPHTYLLRVRQVQEVARSDFALSAKVSRITPQFADGLSSVPLRSTIVFAQSDEFTPVARPIREPVSGSTLTLGVSEPDLAPGQALAVTGKLQRVAFPVDTGGIEFIGSTRKPVSGESFRLLAPARMQAVRTLRHDPTYGFLIPVVEITWRWSLLDDDGNTVGVKTPTAMLVYIDALSSDLPVSEVVLIDDAPDAVVATSGLTTLRLKAALAHCYDRLSFAVNANVAVATQGETVNEIAGSGNAALANQTFQLRQLPLTYVSSASAANGAQATLQVRVNDLLWTEAASLYAQPPNAHVYALERDENAVTTLRFGDGIEGARLPGGQNNVRLRYRKGLGVAGNLRTGQLTTLLTRPLGVRSVINANDATGGQDPEAPEATRSNAPLPILTLERAVSAADYANYARSFAGIARACALWIGSGFARGVYLTVAGPDGRAVATDSDTYANLVDSLRRHGDPLIPIRVQTYTNTTFTLKLALRLTGDADPDLVPQAVLAALRQAFSFDARDFGQSVTLDELYAVIQHVEGVLAADISQLYTMRTGPVAPQPAAKLAALLPSLQADGTVSAAELLTLDAAPIDIGVMQ</sequence>
<dbReference type="EMBL" id="SORE01000008">
    <property type="protein sequence ID" value="TDY50903.1"/>
    <property type="molecule type" value="Genomic_DNA"/>
</dbReference>
<dbReference type="RefSeq" id="WP_134192136.1">
    <property type="nucleotide sequence ID" value="NZ_JBHLUW010000003.1"/>
</dbReference>
<dbReference type="AlphaFoldDB" id="A0A4R8LT88"/>
<keyword evidence="2" id="KW-1185">Reference proteome</keyword>
<protein>
    <submittedName>
        <fullName evidence="1">Putative phage baseplate assembly protein</fullName>
    </submittedName>
</protein>
<gene>
    <name evidence="1" type="ORF">BX592_108140</name>
</gene>
<name>A0A4R8LT88_9BURK</name>
<dbReference type="Proteomes" id="UP000295509">
    <property type="component" value="Unassembled WGS sequence"/>
</dbReference>
<organism evidence="1 2">
    <name type="scientific">Paraburkholderia rhizosphaerae</name>
    <dbReference type="NCBI Taxonomy" id="480658"/>
    <lineage>
        <taxon>Bacteria</taxon>
        <taxon>Pseudomonadati</taxon>
        <taxon>Pseudomonadota</taxon>
        <taxon>Betaproteobacteria</taxon>
        <taxon>Burkholderiales</taxon>
        <taxon>Burkholderiaceae</taxon>
        <taxon>Paraburkholderia</taxon>
    </lineage>
</organism>
<reference evidence="1 2" key="1">
    <citation type="submission" date="2019-03" db="EMBL/GenBank/DDBJ databases">
        <title>Genomic Encyclopedia of Type Strains, Phase III (KMG-III): the genomes of soil and plant-associated and newly described type strains.</title>
        <authorList>
            <person name="Whitman W."/>
        </authorList>
    </citation>
    <scope>NUCLEOTIDE SEQUENCE [LARGE SCALE GENOMIC DNA]</scope>
    <source>
        <strain evidence="1 2">LMG 29544</strain>
    </source>
</reference>
<dbReference type="NCBIfam" id="TIGR02243">
    <property type="entry name" value="putative baseplate assembly protein"/>
    <property type="match status" value="1"/>
</dbReference>
<accession>A0A4R8LT88</accession>
<comment type="caution">
    <text evidence="1">The sequence shown here is derived from an EMBL/GenBank/DDBJ whole genome shotgun (WGS) entry which is preliminary data.</text>
</comment>
<dbReference type="OrthoDB" id="266253at2"/>
<proteinExistence type="predicted"/>
<dbReference type="InterPro" id="IPR011749">
    <property type="entry name" value="CHP02243"/>
</dbReference>
<evidence type="ECO:0000313" key="1">
    <source>
        <dbReference type="EMBL" id="TDY50903.1"/>
    </source>
</evidence>
<evidence type="ECO:0000313" key="2">
    <source>
        <dbReference type="Proteomes" id="UP000295509"/>
    </source>
</evidence>